<keyword evidence="2" id="KW-1185">Reference proteome</keyword>
<dbReference type="Proteomes" id="UP001163324">
    <property type="component" value="Chromosome 3"/>
</dbReference>
<dbReference type="EMBL" id="CM047942">
    <property type="protein sequence ID" value="KAI9901211.1"/>
    <property type="molecule type" value="Genomic_DNA"/>
</dbReference>
<gene>
    <name evidence="1" type="ORF">N3K66_003028</name>
</gene>
<protein>
    <submittedName>
        <fullName evidence="1">Uncharacterized protein</fullName>
    </submittedName>
</protein>
<sequence length="720" mass="78881">MSTNKRRKLEQPTGTPSTGSAVSAIAARRRLAAAVESESGSPPPEASSSSSTNAFSALQKLSRSGNSLSSPKPDESHSPQPKKKRASRQAPRRIEDTSVLSGKDSNAHQEQLQSTIQYSSFLPSKKNYRLRSDGVVELRLQESERFLVIGSFGVKVVEGQVIVAGASLRPSPDIVWIHAPLCYAIPVLRTKEHTRLEIHHDNSAIALRQLGRLSPLMSKLWPENETESKPSSPTTFQILYSSDDTPARSMVQDLVSPPAWNKKLSELLRITASGKPLMALVCGPKSSGKSTFSRILTNRLLTEKILQGSNKPRGIIVLDLDPGQPEYVPPGALSLIHITKPNLTPPFAHTQFTCPGVEVLRSHALASVSPASDPDLYRKCALDLFDTYRRSFSDMPLIVNTAGWIQGTGLELLEDIIIEIVPGEVLYLSEEGPLETVEALRVATSTVFTELPSQTTEFTSRTAAHLRSMQGLAYFHSTPRNSDGRAWWDAKPLSATTPWRVRYSGPCSGIRGILSYDHQSPPELLADTINGMVLALVEIENEKAFQGLLSTGSTTPGETRCLIPRTPEGIPFIPNPNDVALDPCHSRNIGLCLIRGIDTMSQALEILTPIPMERILQKKSPSSQLVLVHGKFDAPSWAYTEDLHLRTSLMCTKTSNEEGLKIEEDDTEDDDSEAEPDSLEGVDINTAAPWIEILRGNQKRPVGSKVWRVRRDLGKNVGEG</sequence>
<organism evidence="1 2">
    <name type="scientific">Trichothecium roseum</name>
    <dbReference type="NCBI Taxonomy" id="47278"/>
    <lineage>
        <taxon>Eukaryota</taxon>
        <taxon>Fungi</taxon>
        <taxon>Dikarya</taxon>
        <taxon>Ascomycota</taxon>
        <taxon>Pezizomycotina</taxon>
        <taxon>Sordariomycetes</taxon>
        <taxon>Hypocreomycetidae</taxon>
        <taxon>Hypocreales</taxon>
        <taxon>Hypocreales incertae sedis</taxon>
        <taxon>Trichothecium</taxon>
    </lineage>
</organism>
<evidence type="ECO:0000313" key="1">
    <source>
        <dbReference type="EMBL" id="KAI9901211.1"/>
    </source>
</evidence>
<name>A0ACC0V495_9HYPO</name>
<comment type="caution">
    <text evidence="1">The sequence shown here is derived from an EMBL/GenBank/DDBJ whole genome shotgun (WGS) entry which is preliminary data.</text>
</comment>
<accession>A0ACC0V495</accession>
<reference evidence="1" key="1">
    <citation type="submission" date="2022-10" db="EMBL/GenBank/DDBJ databases">
        <title>Complete Genome of Trichothecium roseum strain YXFP-22015, a Plant Pathogen Isolated from Citrus.</title>
        <authorList>
            <person name="Wang Y."/>
            <person name="Zhu L."/>
        </authorList>
    </citation>
    <scope>NUCLEOTIDE SEQUENCE</scope>
    <source>
        <strain evidence="1">YXFP-22015</strain>
    </source>
</reference>
<proteinExistence type="predicted"/>
<evidence type="ECO:0000313" key="2">
    <source>
        <dbReference type="Proteomes" id="UP001163324"/>
    </source>
</evidence>